<evidence type="ECO:0000259" key="1">
    <source>
        <dbReference type="Pfam" id="PF14280"/>
    </source>
</evidence>
<dbReference type="Pfam" id="PF14280">
    <property type="entry name" value="DUF4365"/>
    <property type="match status" value="1"/>
</dbReference>
<gene>
    <name evidence="2" type="ORF">G9444_0770</name>
</gene>
<dbReference type="Proteomes" id="UP000502345">
    <property type="component" value="Chromosome"/>
</dbReference>
<sequence length="165" mass="17736">MAEAASLPLTDQIGRFGVFYVRSLLAQAGVAHSETSGGEDHLAVDVFVNFPSGACVVQVKAGTKARNKDGSITVPVNEDWKTKWAANALPVYLVYVHLEKAPPPDWIGHENLQTVVHAKALWAQVNHVSGTSVGLPRHNQLTADTFALWAEAFDDPVAWGRAAIA</sequence>
<dbReference type="AlphaFoldDB" id="A0A6G9CM72"/>
<organism evidence="2 3">
    <name type="scientific">Rhodococcus erythropolis</name>
    <name type="common">Arthrobacter picolinophilus</name>
    <dbReference type="NCBI Taxonomy" id="1833"/>
    <lineage>
        <taxon>Bacteria</taxon>
        <taxon>Bacillati</taxon>
        <taxon>Actinomycetota</taxon>
        <taxon>Actinomycetes</taxon>
        <taxon>Mycobacteriales</taxon>
        <taxon>Nocardiaceae</taxon>
        <taxon>Rhodococcus</taxon>
        <taxon>Rhodococcus erythropolis group</taxon>
    </lineage>
</organism>
<feature type="domain" description="DUF4365" evidence="1">
    <location>
        <begin position="15"/>
        <end position="151"/>
    </location>
</feature>
<reference evidence="2 3" key="1">
    <citation type="submission" date="2020-03" db="EMBL/GenBank/DDBJ databases">
        <title>Screen low temperature-resistant strains for efficient degradation of petroleum hydrocarbons under the low temperature.</title>
        <authorList>
            <person name="Wang Y."/>
            <person name="Chen J."/>
        </authorList>
    </citation>
    <scope>NUCLEOTIDE SEQUENCE [LARGE SCALE GENOMIC DNA]</scope>
    <source>
        <strain evidence="2 3">KB1</strain>
    </source>
</reference>
<protein>
    <recommendedName>
        <fullName evidence="1">DUF4365 domain-containing protein</fullName>
    </recommendedName>
</protein>
<evidence type="ECO:0000313" key="2">
    <source>
        <dbReference type="EMBL" id="QIP38014.1"/>
    </source>
</evidence>
<dbReference type="RefSeq" id="WP_166501779.1">
    <property type="nucleotide sequence ID" value="NZ_CP050124.1"/>
</dbReference>
<name>A0A6G9CM72_RHOER</name>
<accession>A0A6G9CM72</accession>
<dbReference type="InterPro" id="IPR025375">
    <property type="entry name" value="DUF4365"/>
</dbReference>
<dbReference type="EMBL" id="CP050124">
    <property type="protein sequence ID" value="QIP38014.1"/>
    <property type="molecule type" value="Genomic_DNA"/>
</dbReference>
<proteinExistence type="predicted"/>
<evidence type="ECO:0000313" key="3">
    <source>
        <dbReference type="Proteomes" id="UP000502345"/>
    </source>
</evidence>